<evidence type="ECO:0000256" key="1">
    <source>
        <dbReference type="SAM" id="MobiDB-lite"/>
    </source>
</evidence>
<reference evidence="3 5" key="3">
    <citation type="submission" date="2024-08" db="EMBL/GenBank/DDBJ databases">
        <authorList>
            <person name="Wei W."/>
        </authorList>
    </citation>
    <scope>NUCLEOTIDE SEQUENCE [LARGE SCALE GENOMIC DNA]</scope>
    <source>
        <strain evidence="3 5">XU2</strain>
    </source>
</reference>
<comment type="caution">
    <text evidence="2">The sequence shown here is derived from an EMBL/GenBank/DDBJ whole genome shotgun (WGS) entry which is preliminary data.</text>
</comment>
<keyword evidence="5" id="KW-1185">Reference proteome</keyword>
<dbReference type="AlphaFoldDB" id="A0A5M8QG99"/>
<gene>
    <name evidence="3" type="ORF">ACD591_16865</name>
    <name evidence="2" type="ORF">FOE74_08600</name>
</gene>
<dbReference type="EMBL" id="VKKZ01000020">
    <property type="protein sequence ID" value="KAA6434258.1"/>
    <property type="molecule type" value="Genomic_DNA"/>
</dbReference>
<dbReference type="Proteomes" id="UP001570846">
    <property type="component" value="Unassembled WGS sequence"/>
</dbReference>
<evidence type="ECO:0000313" key="2">
    <source>
        <dbReference type="EMBL" id="KAA6434258.1"/>
    </source>
</evidence>
<feature type="region of interest" description="Disordered" evidence="1">
    <location>
        <begin position="49"/>
        <end position="69"/>
    </location>
</feature>
<evidence type="ECO:0000313" key="3">
    <source>
        <dbReference type="EMBL" id="MFA1772975.1"/>
    </source>
</evidence>
<evidence type="ECO:0000313" key="4">
    <source>
        <dbReference type="Proteomes" id="UP000323866"/>
    </source>
</evidence>
<sequence length="69" mass="7707">MALPVRAFCFQAVSAKTAFLQKQPENIKGLLVPGQVFMPWESHHEQSPVLGLLTENRPQNPISYSPEDS</sequence>
<protein>
    <submittedName>
        <fullName evidence="2">Uncharacterized protein</fullName>
    </submittedName>
</protein>
<name>A0A5M8QG99_9BACT</name>
<dbReference type="EMBL" id="JBGOGF010000010">
    <property type="protein sequence ID" value="MFA1772975.1"/>
    <property type="molecule type" value="Genomic_DNA"/>
</dbReference>
<reference evidence="2 4" key="2">
    <citation type="submission" date="2019-09" db="EMBL/GenBank/DDBJ databases">
        <title>A bacterium isolated from glacier soil.</title>
        <authorList>
            <person name="Liu Q."/>
        </authorList>
    </citation>
    <scope>NUCLEOTIDE SEQUENCE [LARGE SCALE GENOMIC DNA]</scope>
    <source>
        <strain evidence="2 4">MDT1-10-3</strain>
    </source>
</reference>
<proteinExistence type="predicted"/>
<dbReference type="RefSeq" id="WP_149098202.1">
    <property type="nucleotide sequence ID" value="NZ_BMMG01000003.1"/>
</dbReference>
<reference evidence="2 4" key="1">
    <citation type="submission" date="2019-07" db="EMBL/GenBank/DDBJ databases">
        <authorList>
            <person name="Qu J.-H."/>
        </authorList>
    </citation>
    <scope>NUCLEOTIDE SEQUENCE [LARGE SCALE GENOMIC DNA]</scope>
    <source>
        <strain evidence="2 4">MDT1-10-3</strain>
    </source>
</reference>
<accession>A0A5M8QG99</accession>
<dbReference type="Proteomes" id="UP000323866">
    <property type="component" value="Unassembled WGS sequence"/>
</dbReference>
<evidence type="ECO:0000313" key="5">
    <source>
        <dbReference type="Proteomes" id="UP001570846"/>
    </source>
</evidence>
<organism evidence="2 4">
    <name type="scientific">Rufibacter glacialis</name>
    <dbReference type="NCBI Taxonomy" id="1259555"/>
    <lineage>
        <taxon>Bacteria</taxon>
        <taxon>Pseudomonadati</taxon>
        <taxon>Bacteroidota</taxon>
        <taxon>Cytophagia</taxon>
        <taxon>Cytophagales</taxon>
        <taxon>Hymenobacteraceae</taxon>
        <taxon>Rufibacter</taxon>
    </lineage>
</organism>